<accession>A0ABV7AEF0</accession>
<evidence type="ECO:0000313" key="2">
    <source>
        <dbReference type="Proteomes" id="UP001595443"/>
    </source>
</evidence>
<evidence type="ECO:0000313" key="1">
    <source>
        <dbReference type="EMBL" id="MFC2967301.1"/>
    </source>
</evidence>
<sequence length="351" mass="37388">MEAAREALAQGARNLLVNCAGLGAGDAVVICHEAPEHGWYDDTVAEAVAHEALRLGLTVSLRPAPPPGEPAPEPLRAALTGGNVIYFARIGDQGRFAEAAAPGRQVMVYARRAPDLASEFGRVDHRAMAALKAAVDAVLFAAAEIEITCPLGTRVTGRVTERAAEAPPADVSVRRFPLGVPAPVPAAGFEGRVVLAGTLTSTGNRPYSPAVLPLPRPVTARFAAGRITGFEGADEDVAAVEAHYRHVAGLFGLDPFTVHSWHAGLHPGCRYFEDDGRDSELWSNAIFSNPKVLHFHSCGREAPGEVCWNVIDPTVTVDGCPLWRDGRLFPRKFAAIAQCLDAWPELDSLFT</sequence>
<protein>
    <submittedName>
        <fullName evidence="1">Uncharacterized protein</fullName>
    </submittedName>
</protein>
<name>A0ABV7AEF0_9RHOB</name>
<dbReference type="EMBL" id="JBHRSK010000004">
    <property type="protein sequence ID" value="MFC2967301.1"/>
    <property type="molecule type" value="Genomic_DNA"/>
</dbReference>
<reference evidence="2" key="1">
    <citation type="journal article" date="2019" name="Int. J. Syst. Evol. Microbiol.">
        <title>The Global Catalogue of Microorganisms (GCM) 10K type strain sequencing project: providing services to taxonomists for standard genome sequencing and annotation.</title>
        <authorList>
            <consortium name="The Broad Institute Genomics Platform"/>
            <consortium name="The Broad Institute Genome Sequencing Center for Infectious Disease"/>
            <person name="Wu L."/>
            <person name="Ma J."/>
        </authorList>
    </citation>
    <scope>NUCLEOTIDE SEQUENCE [LARGE SCALE GENOMIC DNA]</scope>
    <source>
        <strain evidence="2">KCTC 62192</strain>
    </source>
</reference>
<dbReference type="RefSeq" id="WP_377831938.1">
    <property type="nucleotide sequence ID" value="NZ_JBHRSK010000004.1"/>
</dbReference>
<gene>
    <name evidence="1" type="ORF">ACFOES_04270</name>
</gene>
<proteinExistence type="predicted"/>
<dbReference type="Proteomes" id="UP001595443">
    <property type="component" value="Unassembled WGS sequence"/>
</dbReference>
<comment type="caution">
    <text evidence="1">The sequence shown here is derived from an EMBL/GenBank/DDBJ whole genome shotgun (WGS) entry which is preliminary data.</text>
</comment>
<organism evidence="1 2">
    <name type="scientific">Acidimangrovimonas pyrenivorans</name>
    <dbReference type="NCBI Taxonomy" id="2030798"/>
    <lineage>
        <taxon>Bacteria</taxon>
        <taxon>Pseudomonadati</taxon>
        <taxon>Pseudomonadota</taxon>
        <taxon>Alphaproteobacteria</taxon>
        <taxon>Rhodobacterales</taxon>
        <taxon>Paracoccaceae</taxon>
        <taxon>Acidimangrovimonas</taxon>
    </lineage>
</organism>
<keyword evidence="2" id="KW-1185">Reference proteome</keyword>